<feature type="transmembrane region" description="Helical" evidence="1">
    <location>
        <begin position="81"/>
        <end position="100"/>
    </location>
</feature>
<keyword evidence="1" id="KW-0472">Membrane</keyword>
<dbReference type="OrthoDB" id="711214at2"/>
<dbReference type="EMBL" id="WSQA01000001">
    <property type="protein sequence ID" value="MVZ60402.1"/>
    <property type="molecule type" value="Genomic_DNA"/>
</dbReference>
<accession>A0A6N8KXT3</accession>
<dbReference type="Proteomes" id="UP000435036">
    <property type="component" value="Unassembled WGS sequence"/>
</dbReference>
<evidence type="ECO:0000313" key="2">
    <source>
        <dbReference type="EMBL" id="MVZ60402.1"/>
    </source>
</evidence>
<dbReference type="AlphaFoldDB" id="A0A6N8KXT3"/>
<keyword evidence="3" id="KW-1185">Reference proteome</keyword>
<organism evidence="2 3">
    <name type="scientific">Sphingobacterium humi</name>
    <dbReference type="NCBI Taxonomy" id="1796905"/>
    <lineage>
        <taxon>Bacteria</taxon>
        <taxon>Pseudomonadati</taxon>
        <taxon>Bacteroidota</taxon>
        <taxon>Sphingobacteriia</taxon>
        <taxon>Sphingobacteriales</taxon>
        <taxon>Sphingobacteriaceae</taxon>
        <taxon>Sphingobacterium</taxon>
    </lineage>
</organism>
<feature type="transmembrane region" description="Helical" evidence="1">
    <location>
        <begin position="49"/>
        <end position="69"/>
    </location>
</feature>
<keyword evidence="1" id="KW-1133">Transmembrane helix</keyword>
<feature type="transmembrane region" description="Helical" evidence="1">
    <location>
        <begin position="6"/>
        <end position="24"/>
    </location>
</feature>
<keyword evidence="1" id="KW-0812">Transmembrane</keyword>
<evidence type="ECO:0000313" key="3">
    <source>
        <dbReference type="Proteomes" id="UP000435036"/>
    </source>
</evidence>
<sequence>MDRILAVFIPIAFFICVTLSIYFINKYKYDAIKTLGGPIPKTKGTKISWMKIGIVVLGFALGLILTGIFKETGIIAENDNQGFFIVGIVTFCVGAALYAADRIKTQDQEIDG</sequence>
<comment type="caution">
    <text evidence="2">The sequence shown here is derived from an EMBL/GenBank/DDBJ whole genome shotgun (WGS) entry which is preliminary data.</text>
</comment>
<evidence type="ECO:0000256" key="1">
    <source>
        <dbReference type="SAM" id="Phobius"/>
    </source>
</evidence>
<gene>
    <name evidence="2" type="ORF">GQF63_00055</name>
</gene>
<name>A0A6N8KXT3_9SPHI</name>
<dbReference type="RefSeq" id="WP_160367061.1">
    <property type="nucleotide sequence ID" value="NZ_WSQA01000001.1"/>
</dbReference>
<proteinExistence type="predicted"/>
<protein>
    <submittedName>
        <fullName evidence="2">Uncharacterized protein</fullName>
    </submittedName>
</protein>
<reference evidence="2 3" key="1">
    <citation type="submission" date="2019-12" db="EMBL/GenBank/DDBJ databases">
        <authorList>
            <person name="Dong K."/>
        </authorList>
    </citation>
    <scope>NUCLEOTIDE SEQUENCE [LARGE SCALE GENOMIC DNA]</scope>
    <source>
        <strain evidence="2 3">JCM 31225</strain>
    </source>
</reference>